<dbReference type="CDD" id="cd00130">
    <property type="entry name" value="PAS"/>
    <property type="match status" value="1"/>
</dbReference>
<evidence type="ECO:0000256" key="1">
    <source>
        <dbReference type="ARBA" id="ARBA00012528"/>
    </source>
</evidence>
<comment type="caution">
    <text evidence="6">The sequence shown here is derived from an EMBL/GenBank/DDBJ whole genome shotgun (WGS) entry which is preliminary data.</text>
</comment>
<feature type="transmembrane region" description="Helical" evidence="3">
    <location>
        <begin position="40"/>
        <end position="62"/>
    </location>
</feature>
<name>A0ABQ6ABQ9_9PROT</name>
<dbReference type="InterPro" id="IPR043128">
    <property type="entry name" value="Rev_trsase/Diguanyl_cyclase"/>
</dbReference>
<dbReference type="PROSITE" id="PS50887">
    <property type="entry name" value="GGDEF"/>
    <property type="match status" value="1"/>
</dbReference>
<evidence type="ECO:0000259" key="4">
    <source>
        <dbReference type="PROSITE" id="PS50112"/>
    </source>
</evidence>
<comment type="catalytic activity">
    <reaction evidence="2">
        <text>2 GTP = 3',3'-c-di-GMP + 2 diphosphate</text>
        <dbReference type="Rhea" id="RHEA:24898"/>
        <dbReference type="ChEBI" id="CHEBI:33019"/>
        <dbReference type="ChEBI" id="CHEBI:37565"/>
        <dbReference type="ChEBI" id="CHEBI:58805"/>
        <dbReference type="EC" id="2.7.7.65"/>
    </reaction>
</comment>
<evidence type="ECO:0000313" key="7">
    <source>
        <dbReference type="Proteomes" id="UP001156641"/>
    </source>
</evidence>
<feature type="transmembrane region" description="Helical" evidence="3">
    <location>
        <begin position="74"/>
        <end position="94"/>
    </location>
</feature>
<dbReference type="Proteomes" id="UP001156641">
    <property type="component" value="Unassembled WGS sequence"/>
</dbReference>
<accession>A0ABQ6ABQ9</accession>
<dbReference type="InterPro" id="IPR050469">
    <property type="entry name" value="Diguanylate_Cyclase"/>
</dbReference>
<gene>
    <name evidence="6" type="ORF">GCM10010909_27130</name>
</gene>
<dbReference type="Pfam" id="PF08447">
    <property type="entry name" value="PAS_3"/>
    <property type="match status" value="1"/>
</dbReference>
<dbReference type="InterPro" id="IPR029787">
    <property type="entry name" value="Nucleotide_cyclase"/>
</dbReference>
<dbReference type="InterPro" id="IPR035965">
    <property type="entry name" value="PAS-like_dom_sf"/>
</dbReference>
<reference evidence="7" key="1">
    <citation type="journal article" date="2019" name="Int. J. Syst. Evol. Microbiol.">
        <title>The Global Catalogue of Microorganisms (GCM) 10K type strain sequencing project: providing services to taxonomists for standard genome sequencing and annotation.</title>
        <authorList>
            <consortium name="The Broad Institute Genomics Platform"/>
            <consortium name="The Broad Institute Genome Sequencing Center for Infectious Disease"/>
            <person name="Wu L."/>
            <person name="Ma J."/>
        </authorList>
    </citation>
    <scope>NUCLEOTIDE SEQUENCE [LARGE SCALE GENOMIC DNA]</scope>
    <source>
        <strain evidence="7">NBRC 112502</strain>
    </source>
</reference>
<dbReference type="SUPFAM" id="SSF55785">
    <property type="entry name" value="PYP-like sensor domain (PAS domain)"/>
    <property type="match status" value="1"/>
</dbReference>
<feature type="domain" description="PAS" evidence="4">
    <location>
        <begin position="119"/>
        <end position="192"/>
    </location>
</feature>
<dbReference type="EC" id="2.7.7.65" evidence="1"/>
<keyword evidence="3" id="KW-1133">Transmembrane helix</keyword>
<dbReference type="CDD" id="cd01949">
    <property type="entry name" value="GGDEF"/>
    <property type="match status" value="1"/>
</dbReference>
<dbReference type="PANTHER" id="PTHR45138">
    <property type="entry name" value="REGULATORY COMPONENTS OF SENSORY TRANSDUCTION SYSTEM"/>
    <property type="match status" value="1"/>
</dbReference>
<evidence type="ECO:0000259" key="5">
    <source>
        <dbReference type="PROSITE" id="PS50887"/>
    </source>
</evidence>
<keyword evidence="3" id="KW-0812">Transmembrane</keyword>
<dbReference type="PROSITE" id="PS50112">
    <property type="entry name" value="PAS"/>
    <property type="match status" value="1"/>
</dbReference>
<feature type="domain" description="GGDEF" evidence="5">
    <location>
        <begin position="288"/>
        <end position="425"/>
    </location>
</feature>
<dbReference type="EMBL" id="BSOS01000073">
    <property type="protein sequence ID" value="GLR68032.1"/>
    <property type="molecule type" value="Genomic_DNA"/>
</dbReference>
<dbReference type="RefSeq" id="WP_284258861.1">
    <property type="nucleotide sequence ID" value="NZ_BSOS01000073.1"/>
</dbReference>
<dbReference type="PANTHER" id="PTHR45138:SF9">
    <property type="entry name" value="DIGUANYLATE CYCLASE DGCM-RELATED"/>
    <property type="match status" value="1"/>
</dbReference>
<dbReference type="InterPro" id="IPR013655">
    <property type="entry name" value="PAS_fold_3"/>
</dbReference>
<dbReference type="Pfam" id="PF00990">
    <property type="entry name" value="GGDEF"/>
    <property type="match status" value="1"/>
</dbReference>
<evidence type="ECO:0000256" key="2">
    <source>
        <dbReference type="ARBA" id="ARBA00034247"/>
    </source>
</evidence>
<dbReference type="InterPro" id="IPR000014">
    <property type="entry name" value="PAS"/>
</dbReference>
<keyword evidence="7" id="KW-1185">Reference proteome</keyword>
<sequence length="452" mass="48767">MTIGQAELSALMSALAYASVTLALLQVFRARDANILGNRRWIVACVLAAEAGLQTLLLLGLAHKWQGAASALPLAAAAGQLVIGLSLWPLLAGMKSQLARAMGRCLRRRIEHANSVAESARAMLELAESAAQFGHWRVDLAGRVFEWSAAMYRLHGVTQAGFLPAMDTVLELFPSEDRQSLSNTLAATMAEGGEFELKLRLCRPDGEQRHVIMRGRAIGRATAAGVLVDVTLQHQAEASLREANTAVLQANAALRELTLEDDLTGLSNRRQFDLSLVHEFKRAVRSSLPLGLALIDIDNFRDYNKIYGSIAGDACLRRVAQAIKSVPRRTGDVVARHRGGQIAVLLPLADDKGAARVASVILETVQALQIAHTGSGTGFLTISCGAAAFSSLADANNPQELVRRAGQALDKAKTEGRNRVVRFDLAMNGDLHEFHNPPQSLDMERLIKSRVS</sequence>
<dbReference type="Gene3D" id="3.30.70.270">
    <property type="match status" value="1"/>
</dbReference>
<dbReference type="SUPFAM" id="SSF55073">
    <property type="entry name" value="Nucleotide cyclase"/>
    <property type="match status" value="1"/>
</dbReference>
<protein>
    <recommendedName>
        <fullName evidence="1">diguanylate cyclase</fullName>
        <ecNumber evidence="1">2.7.7.65</ecNumber>
    </recommendedName>
</protein>
<keyword evidence="3" id="KW-0472">Membrane</keyword>
<dbReference type="NCBIfam" id="TIGR00254">
    <property type="entry name" value="GGDEF"/>
    <property type="match status" value="1"/>
</dbReference>
<evidence type="ECO:0000256" key="3">
    <source>
        <dbReference type="SAM" id="Phobius"/>
    </source>
</evidence>
<organism evidence="6 7">
    <name type="scientific">Acidocella aquatica</name>
    <dbReference type="NCBI Taxonomy" id="1922313"/>
    <lineage>
        <taxon>Bacteria</taxon>
        <taxon>Pseudomonadati</taxon>
        <taxon>Pseudomonadota</taxon>
        <taxon>Alphaproteobacteria</taxon>
        <taxon>Acetobacterales</taxon>
        <taxon>Acidocellaceae</taxon>
        <taxon>Acidocella</taxon>
    </lineage>
</organism>
<proteinExistence type="predicted"/>
<evidence type="ECO:0000313" key="6">
    <source>
        <dbReference type="EMBL" id="GLR68032.1"/>
    </source>
</evidence>
<dbReference type="InterPro" id="IPR000160">
    <property type="entry name" value="GGDEF_dom"/>
</dbReference>
<feature type="transmembrane region" description="Helical" evidence="3">
    <location>
        <begin position="6"/>
        <end position="28"/>
    </location>
</feature>
<dbReference type="Gene3D" id="3.30.450.20">
    <property type="entry name" value="PAS domain"/>
    <property type="match status" value="1"/>
</dbReference>
<dbReference type="SMART" id="SM00267">
    <property type="entry name" value="GGDEF"/>
    <property type="match status" value="1"/>
</dbReference>